<comment type="caution">
    <text evidence="1">The sequence shown here is derived from an EMBL/GenBank/DDBJ whole genome shotgun (WGS) entry which is preliminary data.</text>
</comment>
<evidence type="ECO:0000313" key="1">
    <source>
        <dbReference type="EMBL" id="SAL85901.1"/>
    </source>
</evidence>
<gene>
    <name evidence="1" type="ORF">AWB67_07064</name>
</gene>
<keyword evidence="2" id="KW-1185">Reference proteome</keyword>
<dbReference type="AlphaFoldDB" id="A0A158KZS9"/>
<name>A0A158KZS9_9BURK</name>
<dbReference type="Proteomes" id="UP000054925">
    <property type="component" value="Unassembled WGS sequence"/>
</dbReference>
<accession>A0A158KZS9</accession>
<dbReference type="EMBL" id="FCOL02000202">
    <property type="protein sequence ID" value="SAL85901.1"/>
    <property type="molecule type" value="Genomic_DNA"/>
</dbReference>
<reference evidence="1" key="1">
    <citation type="submission" date="2016-01" db="EMBL/GenBank/DDBJ databases">
        <authorList>
            <person name="Peeters C."/>
        </authorList>
    </citation>
    <scope>NUCLEOTIDE SEQUENCE [LARGE SCALE GENOMIC DNA]</scope>
    <source>
        <strain evidence="1">LMG 22937</strain>
    </source>
</reference>
<proteinExistence type="predicted"/>
<sequence>MDFDAPDQPQNDLALHFKIDRIQPFGDGVCKFLEPVDDQEQLALHHPMATGFLHLPVNLFEPVLQLLYLRLEVRLVDNAVSVAVDQPGLAFFQLKPLLFQTGRVEAILFIALHHVQSTFIFVLQSIRMPEQFNDLLPYQIIKSVGSYLEIVTDAVAAETVSIGSNTAVISVVPLMPLGCSLAHFLCVIGVTALAADRQPLQQA</sequence>
<organism evidence="1 2">
    <name type="scientific">Caballeronia terrestris</name>
    <dbReference type="NCBI Taxonomy" id="1226301"/>
    <lineage>
        <taxon>Bacteria</taxon>
        <taxon>Pseudomonadati</taxon>
        <taxon>Pseudomonadota</taxon>
        <taxon>Betaproteobacteria</taxon>
        <taxon>Burkholderiales</taxon>
        <taxon>Burkholderiaceae</taxon>
        <taxon>Caballeronia</taxon>
    </lineage>
</organism>
<protein>
    <submittedName>
        <fullName evidence="1">Uncharacterized protein</fullName>
    </submittedName>
</protein>
<evidence type="ECO:0000313" key="2">
    <source>
        <dbReference type="Proteomes" id="UP000054925"/>
    </source>
</evidence>